<dbReference type="InterPro" id="IPR029060">
    <property type="entry name" value="PIN-like_dom_sf"/>
</dbReference>
<dbReference type="EMBL" id="CP048751">
    <property type="protein sequence ID" value="QIH72515.1"/>
    <property type="molecule type" value="Genomic_DNA"/>
</dbReference>
<proteinExistence type="inferred from homology"/>
<keyword evidence="3 5" id="KW-0479">Metal-binding</keyword>
<dbReference type="InterPro" id="IPR002716">
    <property type="entry name" value="PIN_dom"/>
</dbReference>
<evidence type="ECO:0000313" key="8">
    <source>
        <dbReference type="Proteomes" id="UP000501325"/>
    </source>
</evidence>
<evidence type="ECO:0000256" key="3">
    <source>
        <dbReference type="ARBA" id="ARBA00022723"/>
    </source>
</evidence>
<name>A0AB37E6A9_9CAUL</name>
<keyword evidence="1 5" id="KW-1277">Toxin-antitoxin system</keyword>
<dbReference type="CDD" id="cd09874">
    <property type="entry name" value="PIN_MT3492-like"/>
    <property type="match status" value="1"/>
</dbReference>
<organism evidence="7 8">
    <name type="scientific">Brevundimonas mediterranea</name>
    <dbReference type="NCBI Taxonomy" id="74329"/>
    <lineage>
        <taxon>Bacteria</taxon>
        <taxon>Pseudomonadati</taxon>
        <taxon>Pseudomonadota</taxon>
        <taxon>Alphaproteobacteria</taxon>
        <taxon>Caulobacterales</taxon>
        <taxon>Caulobacteraceae</taxon>
        <taxon>Brevundimonas</taxon>
    </lineage>
</organism>
<dbReference type="GO" id="GO:0090729">
    <property type="term" value="F:toxin activity"/>
    <property type="evidence" value="ECO:0007669"/>
    <property type="project" value="UniProtKB-KW"/>
</dbReference>
<dbReference type="Proteomes" id="UP000501325">
    <property type="component" value="Chromosome"/>
</dbReference>
<protein>
    <recommendedName>
        <fullName evidence="5">Ribonuclease VapC</fullName>
        <shortName evidence="5">RNase VapC</shortName>
        <ecNumber evidence="5">3.1.-.-</ecNumber>
    </recommendedName>
    <alternativeName>
        <fullName evidence="5">Toxin VapC</fullName>
    </alternativeName>
</protein>
<gene>
    <name evidence="5" type="primary">vapC</name>
    <name evidence="7" type="ORF">GYM46_05865</name>
</gene>
<accession>A0AB37E6A9</accession>
<dbReference type="InterPro" id="IPR022907">
    <property type="entry name" value="VapC_family"/>
</dbReference>
<evidence type="ECO:0000256" key="4">
    <source>
        <dbReference type="ARBA" id="ARBA00022801"/>
    </source>
</evidence>
<keyword evidence="5" id="KW-0800">Toxin</keyword>
<dbReference type="Gene3D" id="3.40.50.1010">
    <property type="entry name" value="5'-nuclease"/>
    <property type="match status" value="1"/>
</dbReference>
<dbReference type="GO" id="GO:0000287">
    <property type="term" value="F:magnesium ion binding"/>
    <property type="evidence" value="ECO:0007669"/>
    <property type="project" value="UniProtKB-UniRule"/>
</dbReference>
<dbReference type="RefSeq" id="WP_040349200.1">
    <property type="nucleotide sequence ID" value="NZ_CP048751.1"/>
</dbReference>
<feature type="domain" description="PIN" evidence="6">
    <location>
        <begin position="4"/>
        <end position="127"/>
    </location>
</feature>
<keyword evidence="5" id="KW-0460">Magnesium</keyword>
<dbReference type="HAMAP" id="MF_00265">
    <property type="entry name" value="VapC_Nob1"/>
    <property type="match status" value="1"/>
</dbReference>
<dbReference type="EC" id="3.1.-.-" evidence="5"/>
<dbReference type="Pfam" id="PF01850">
    <property type="entry name" value="PIN"/>
    <property type="match status" value="1"/>
</dbReference>
<dbReference type="GO" id="GO:0016787">
    <property type="term" value="F:hydrolase activity"/>
    <property type="evidence" value="ECO:0007669"/>
    <property type="project" value="UniProtKB-KW"/>
</dbReference>
<evidence type="ECO:0000256" key="2">
    <source>
        <dbReference type="ARBA" id="ARBA00022722"/>
    </source>
</evidence>
<keyword evidence="4 5" id="KW-0378">Hydrolase</keyword>
<dbReference type="GO" id="GO:0004540">
    <property type="term" value="F:RNA nuclease activity"/>
    <property type="evidence" value="ECO:0007669"/>
    <property type="project" value="InterPro"/>
</dbReference>
<feature type="binding site" evidence="5">
    <location>
        <position position="102"/>
    </location>
    <ligand>
        <name>Mg(2+)</name>
        <dbReference type="ChEBI" id="CHEBI:18420"/>
    </ligand>
</feature>
<dbReference type="KEGG" id="bmed:GYM46_05865"/>
<evidence type="ECO:0000256" key="5">
    <source>
        <dbReference type="HAMAP-Rule" id="MF_00265"/>
    </source>
</evidence>
<feature type="binding site" evidence="5">
    <location>
        <position position="6"/>
    </location>
    <ligand>
        <name>Mg(2+)</name>
        <dbReference type="ChEBI" id="CHEBI:18420"/>
    </ligand>
</feature>
<comment type="similarity">
    <text evidence="5">Belongs to the PINc/VapC protein family.</text>
</comment>
<comment type="function">
    <text evidence="5">Toxic component of a toxin-antitoxin (TA) system. An RNase.</text>
</comment>
<evidence type="ECO:0000259" key="6">
    <source>
        <dbReference type="Pfam" id="PF01850"/>
    </source>
</evidence>
<evidence type="ECO:0000256" key="1">
    <source>
        <dbReference type="ARBA" id="ARBA00022649"/>
    </source>
</evidence>
<evidence type="ECO:0000313" key="7">
    <source>
        <dbReference type="EMBL" id="QIH72515.1"/>
    </source>
</evidence>
<comment type="cofactor">
    <cofactor evidence="5">
        <name>Mg(2+)</name>
        <dbReference type="ChEBI" id="CHEBI:18420"/>
    </cofactor>
</comment>
<keyword evidence="2 5" id="KW-0540">Nuclease</keyword>
<sequence length="137" mass="15183">MTLYLDTSVLVSLFHADKHTPRALDWIAGVDDFVLSSWALSEFSSALAVKSRMRHLLDKDRRALERQLDQWLKTRTVLSVIDGDIVEARVMVRSDARLRAPDALHLAIAARNDCVVATLDADMAAVACDLGLEVVIP</sequence>
<dbReference type="AlphaFoldDB" id="A0AB37E6A9"/>
<reference evidence="7 8" key="1">
    <citation type="submission" date="2020-01" db="EMBL/GenBank/DDBJ databases">
        <authorList>
            <person name="Wang S."/>
        </authorList>
    </citation>
    <scope>NUCLEOTIDE SEQUENCE [LARGE SCALE GENOMIC DNA]</scope>
    <source>
        <strain evidence="7 8">D151-2-6</strain>
    </source>
</reference>
<dbReference type="SUPFAM" id="SSF88723">
    <property type="entry name" value="PIN domain-like"/>
    <property type="match status" value="1"/>
</dbReference>